<dbReference type="STRING" id="470145.BACCOP_03679"/>
<accession>B3JP12</accession>
<dbReference type="Gene3D" id="1.10.1740.10">
    <property type="match status" value="1"/>
</dbReference>
<keyword evidence="4" id="KW-0238">DNA-binding</keyword>
<sequence>MSFFVTNISLYDKDFPNSDTQKKDFFHSFCYKRYSFTFNFLKTIRTTRYKSMSKETLTSTFTELRKGFLRLAMRFLPNKEDADDALQEAFFRLWKHADQIGSREEAEALTVVTVKNLCIDTLRRRNHLPTVELDENRDESISDSTAESMEKEERFRIVERIIELRLTPLQQQILHMKEYEGKKYNEIADILGMQEPAVRMQLSRARKEIRECYLKQMER</sequence>
<dbReference type="InterPro" id="IPR013324">
    <property type="entry name" value="RNA_pol_sigma_r3/r4-like"/>
</dbReference>
<dbReference type="eggNOG" id="COG1595">
    <property type="taxonomic scope" value="Bacteria"/>
</dbReference>
<comment type="similarity">
    <text evidence="1">Belongs to the sigma-70 factor family. ECF subfamily.</text>
</comment>
<dbReference type="InterPro" id="IPR013249">
    <property type="entry name" value="RNA_pol_sigma70_r4_t2"/>
</dbReference>
<dbReference type="SUPFAM" id="SSF88946">
    <property type="entry name" value="Sigma2 domain of RNA polymerase sigma factors"/>
    <property type="match status" value="1"/>
</dbReference>
<dbReference type="InterPro" id="IPR036388">
    <property type="entry name" value="WH-like_DNA-bd_sf"/>
</dbReference>
<dbReference type="HOGENOM" id="CLU_047691_4_4_10"/>
<evidence type="ECO:0000256" key="2">
    <source>
        <dbReference type="ARBA" id="ARBA00023015"/>
    </source>
</evidence>
<organism evidence="8 9">
    <name type="scientific">Phocaeicola coprocola DSM 17136</name>
    <dbReference type="NCBI Taxonomy" id="470145"/>
    <lineage>
        <taxon>Bacteria</taxon>
        <taxon>Pseudomonadati</taxon>
        <taxon>Bacteroidota</taxon>
        <taxon>Bacteroidia</taxon>
        <taxon>Bacteroidales</taxon>
        <taxon>Bacteroidaceae</taxon>
        <taxon>Phocaeicola</taxon>
    </lineage>
</organism>
<protein>
    <submittedName>
        <fullName evidence="8">Sigma-70 region 2</fullName>
    </submittedName>
</protein>
<feature type="domain" description="RNA polymerase sigma factor 70 region 4 type 2" evidence="7">
    <location>
        <begin position="165"/>
        <end position="208"/>
    </location>
</feature>
<dbReference type="EMBL" id="ABIY02000120">
    <property type="protein sequence ID" value="EDU99243.1"/>
    <property type="molecule type" value="Genomic_DNA"/>
</dbReference>
<evidence type="ECO:0000259" key="7">
    <source>
        <dbReference type="Pfam" id="PF08281"/>
    </source>
</evidence>
<dbReference type="Gene3D" id="1.10.10.10">
    <property type="entry name" value="Winged helix-like DNA-binding domain superfamily/Winged helix DNA-binding domain"/>
    <property type="match status" value="1"/>
</dbReference>
<dbReference type="InterPro" id="IPR013325">
    <property type="entry name" value="RNA_pol_sigma_r2"/>
</dbReference>
<dbReference type="PANTHER" id="PTHR43133:SF8">
    <property type="entry name" value="RNA POLYMERASE SIGMA FACTOR HI_1459-RELATED"/>
    <property type="match status" value="1"/>
</dbReference>
<evidence type="ECO:0000313" key="9">
    <source>
        <dbReference type="Proteomes" id="UP000003146"/>
    </source>
</evidence>
<comment type="caution">
    <text evidence="8">The sequence shown here is derived from an EMBL/GenBank/DDBJ whole genome shotgun (WGS) entry which is preliminary data.</text>
</comment>
<gene>
    <name evidence="8" type="ORF">BACCOP_03679</name>
</gene>
<reference evidence="8 9" key="1">
    <citation type="submission" date="2008-04" db="EMBL/GenBank/DDBJ databases">
        <title>Draft genome sequence of Bacteroides coprocola (DSM 17136).</title>
        <authorList>
            <person name="Sudarsanam P."/>
            <person name="Ley R."/>
            <person name="Guruge J."/>
            <person name="Turnbaugh P.J."/>
            <person name="Mahowald M."/>
            <person name="Liep D."/>
            <person name="Gordon J."/>
        </authorList>
    </citation>
    <scope>NUCLEOTIDE SEQUENCE [LARGE SCALE GENOMIC DNA]</scope>
    <source>
        <strain evidence="8 9">DSM 17136</strain>
    </source>
</reference>
<dbReference type="InterPro" id="IPR039425">
    <property type="entry name" value="RNA_pol_sigma-70-like"/>
</dbReference>
<keyword evidence="2" id="KW-0805">Transcription regulation</keyword>
<evidence type="ECO:0000313" key="8">
    <source>
        <dbReference type="EMBL" id="EDU99243.1"/>
    </source>
</evidence>
<dbReference type="PANTHER" id="PTHR43133">
    <property type="entry name" value="RNA POLYMERASE ECF-TYPE SIGMA FACTO"/>
    <property type="match status" value="1"/>
</dbReference>
<dbReference type="CDD" id="cd06171">
    <property type="entry name" value="Sigma70_r4"/>
    <property type="match status" value="1"/>
</dbReference>
<dbReference type="GO" id="GO:0003677">
    <property type="term" value="F:DNA binding"/>
    <property type="evidence" value="ECO:0007669"/>
    <property type="project" value="UniProtKB-KW"/>
</dbReference>
<dbReference type="NCBIfam" id="TIGR02937">
    <property type="entry name" value="sigma70-ECF"/>
    <property type="match status" value="1"/>
</dbReference>
<dbReference type="GO" id="GO:0006352">
    <property type="term" value="P:DNA-templated transcription initiation"/>
    <property type="evidence" value="ECO:0007669"/>
    <property type="project" value="InterPro"/>
</dbReference>
<dbReference type="InterPro" id="IPR007627">
    <property type="entry name" value="RNA_pol_sigma70_r2"/>
</dbReference>
<evidence type="ECO:0000256" key="1">
    <source>
        <dbReference type="ARBA" id="ARBA00010641"/>
    </source>
</evidence>
<evidence type="ECO:0000256" key="5">
    <source>
        <dbReference type="ARBA" id="ARBA00023163"/>
    </source>
</evidence>
<keyword evidence="3" id="KW-0731">Sigma factor</keyword>
<evidence type="ECO:0000256" key="3">
    <source>
        <dbReference type="ARBA" id="ARBA00023082"/>
    </source>
</evidence>
<evidence type="ECO:0000256" key="4">
    <source>
        <dbReference type="ARBA" id="ARBA00023125"/>
    </source>
</evidence>
<dbReference type="InterPro" id="IPR014284">
    <property type="entry name" value="RNA_pol_sigma-70_dom"/>
</dbReference>
<dbReference type="GO" id="GO:0016987">
    <property type="term" value="F:sigma factor activity"/>
    <property type="evidence" value="ECO:0007669"/>
    <property type="project" value="UniProtKB-KW"/>
</dbReference>
<proteinExistence type="inferred from homology"/>
<dbReference type="Pfam" id="PF08281">
    <property type="entry name" value="Sigma70_r4_2"/>
    <property type="match status" value="1"/>
</dbReference>
<dbReference type="Proteomes" id="UP000003146">
    <property type="component" value="Unassembled WGS sequence"/>
</dbReference>
<dbReference type="AlphaFoldDB" id="B3JP12"/>
<name>B3JP12_9BACT</name>
<dbReference type="Pfam" id="PF04542">
    <property type="entry name" value="Sigma70_r2"/>
    <property type="match status" value="1"/>
</dbReference>
<feature type="domain" description="RNA polymerase sigma-70 region 2" evidence="6">
    <location>
        <begin position="63"/>
        <end position="126"/>
    </location>
</feature>
<dbReference type="SUPFAM" id="SSF88659">
    <property type="entry name" value="Sigma3 and sigma4 domains of RNA polymerase sigma factors"/>
    <property type="match status" value="1"/>
</dbReference>
<reference evidence="8 9" key="2">
    <citation type="submission" date="2008-04" db="EMBL/GenBank/DDBJ databases">
        <authorList>
            <person name="Fulton L."/>
            <person name="Clifton S."/>
            <person name="Fulton B."/>
            <person name="Xu J."/>
            <person name="Minx P."/>
            <person name="Pepin K.H."/>
            <person name="Johnson M."/>
            <person name="Thiruvilangam P."/>
            <person name="Bhonagiri V."/>
            <person name="Nash W.E."/>
            <person name="Mardis E.R."/>
            <person name="Wilson R.K."/>
        </authorList>
    </citation>
    <scope>NUCLEOTIDE SEQUENCE [LARGE SCALE GENOMIC DNA]</scope>
    <source>
        <strain evidence="8 9">DSM 17136</strain>
    </source>
</reference>
<evidence type="ECO:0000259" key="6">
    <source>
        <dbReference type="Pfam" id="PF04542"/>
    </source>
</evidence>
<keyword evidence="5" id="KW-0804">Transcription</keyword>